<dbReference type="EMBL" id="MTBC01000007">
    <property type="protein sequence ID" value="OQD42414.1"/>
    <property type="molecule type" value="Genomic_DNA"/>
</dbReference>
<dbReference type="InterPro" id="IPR006665">
    <property type="entry name" value="OmpA-like"/>
</dbReference>
<dbReference type="InterPro" id="IPR011990">
    <property type="entry name" value="TPR-like_helical_dom_sf"/>
</dbReference>
<dbReference type="InterPro" id="IPR050330">
    <property type="entry name" value="Bact_OuterMem_StrucFunc"/>
</dbReference>
<dbReference type="Pfam" id="PF00691">
    <property type="entry name" value="OmpA"/>
    <property type="match status" value="1"/>
</dbReference>
<evidence type="ECO:0000256" key="3">
    <source>
        <dbReference type="ARBA" id="ARBA00023237"/>
    </source>
</evidence>
<evidence type="ECO:0000313" key="7">
    <source>
        <dbReference type="EMBL" id="OQD42414.1"/>
    </source>
</evidence>
<name>A0A1V6LQE2_9FLAO</name>
<protein>
    <recommendedName>
        <fullName evidence="6">OmpA-like domain-containing protein</fullName>
    </recommendedName>
</protein>
<dbReference type="SUPFAM" id="SSF49464">
    <property type="entry name" value="Carboxypeptidase regulatory domain-like"/>
    <property type="match status" value="1"/>
</dbReference>
<gene>
    <name evidence="7" type="ORF">BUL40_11670</name>
</gene>
<dbReference type="PROSITE" id="PS51123">
    <property type="entry name" value="OMPA_2"/>
    <property type="match status" value="1"/>
</dbReference>
<proteinExistence type="predicted"/>
<dbReference type="Gene3D" id="3.30.1330.60">
    <property type="entry name" value="OmpA-like domain"/>
    <property type="match status" value="1"/>
</dbReference>
<dbReference type="OrthoDB" id="9809364at2"/>
<accession>A0A1V6LQE2</accession>
<dbReference type="InterPro" id="IPR008969">
    <property type="entry name" value="CarboxyPept-like_regulatory"/>
</dbReference>
<dbReference type="InterPro" id="IPR011659">
    <property type="entry name" value="WD40"/>
</dbReference>
<keyword evidence="3" id="KW-0998">Cell outer membrane</keyword>
<evidence type="ECO:0000259" key="6">
    <source>
        <dbReference type="PROSITE" id="PS51123"/>
    </source>
</evidence>
<dbReference type="CDD" id="cd07185">
    <property type="entry name" value="OmpA_C-like"/>
    <property type="match status" value="1"/>
</dbReference>
<comment type="subcellular location">
    <subcellularLocation>
        <location evidence="1">Cell outer membrane</location>
    </subcellularLocation>
</comment>
<dbReference type="PRINTS" id="PR01021">
    <property type="entry name" value="OMPADOMAIN"/>
</dbReference>
<comment type="caution">
    <text evidence="7">The sequence shown here is derived from an EMBL/GenBank/DDBJ whole genome shotgun (WGS) entry which is preliminary data.</text>
</comment>
<evidence type="ECO:0000256" key="5">
    <source>
        <dbReference type="SAM" id="MobiDB-lite"/>
    </source>
</evidence>
<evidence type="ECO:0000256" key="1">
    <source>
        <dbReference type="ARBA" id="ARBA00004442"/>
    </source>
</evidence>
<dbReference type="Gene3D" id="2.60.40.1120">
    <property type="entry name" value="Carboxypeptidase-like, regulatory domain"/>
    <property type="match status" value="1"/>
</dbReference>
<reference evidence="7 8" key="1">
    <citation type="submission" date="2016-12" db="EMBL/GenBank/DDBJ databases">
        <authorList>
            <person name="Song W.-J."/>
            <person name="Kurnit D.M."/>
        </authorList>
    </citation>
    <scope>NUCLEOTIDE SEQUENCE [LARGE SCALE GENOMIC DNA]</scope>
    <source>
        <strain evidence="7 8">HSG9</strain>
    </source>
</reference>
<evidence type="ECO:0000313" key="8">
    <source>
        <dbReference type="Proteomes" id="UP000191680"/>
    </source>
</evidence>
<keyword evidence="8" id="KW-1185">Reference proteome</keyword>
<evidence type="ECO:0000256" key="2">
    <source>
        <dbReference type="ARBA" id="ARBA00023136"/>
    </source>
</evidence>
<dbReference type="RefSeq" id="WP_080319410.1">
    <property type="nucleotide sequence ID" value="NZ_MTBC01000007.1"/>
</dbReference>
<evidence type="ECO:0000256" key="4">
    <source>
        <dbReference type="PROSITE-ProRule" id="PRU00473"/>
    </source>
</evidence>
<keyword evidence="2 4" id="KW-0472">Membrane</keyword>
<feature type="region of interest" description="Disordered" evidence="5">
    <location>
        <begin position="609"/>
        <end position="628"/>
    </location>
</feature>
<dbReference type="InterPro" id="IPR036737">
    <property type="entry name" value="OmpA-like_sf"/>
</dbReference>
<dbReference type="AlphaFoldDB" id="A0A1V6LQE2"/>
<feature type="domain" description="OmpA-like" evidence="6">
    <location>
        <begin position="509"/>
        <end position="628"/>
    </location>
</feature>
<dbReference type="SUPFAM" id="SSF82171">
    <property type="entry name" value="DPP6 N-terminal domain-like"/>
    <property type="match status" value="1"/>
</dbReference>
<dbReference type="InterPro" id="IPR006664">
    <property type="entry name" value="OMP_bac"/>
</dbReference>
<dbReference type="SUPFAM" id="SSF103088">
    <property type="entry name" value="OmpA-like"/>
    <property type="match status" value="1"/>
</dbReference>
<dbReference type="Gene3D" id="1.25.40.10">
    <property type="entry name" value="Tetratricopeptide repeat domain"/>
    <property type="match status" value="1"/>
</dbReference>
<dbReference type="Pfam" id="PF07676">
    <property type="entry name" value="PD40"/>
    <property type="match status" value="2"/>
</dbReference>
<dbReference type="SUPFAM" id="SSF48452">
    <property type="entry name" value="TPR-like"/>
    <property type="match status" value="1"/>
</dbReference>
<dbReference type="PANTHER" id="PTHR30329:SF21">
    <property type="entry name" value="LIPOPROTEIN YIAD-RELATED"/>
    <property type="match status" value="1"/>
</dbReference>
<feature type="compositionally biased region" description="Basic and acidic residues" evidence="5">
    <location>
        <begin position="614"/>
        <end position="628"/>
    </location>
</feature>
<dbReference type="Proteomes" id="UP000191680">
    <property type="component" value="Unassembled WGS sequence"/>
</dbReference>
<dbReference type="PANTHER" id="PTHR30329">
    <property type="entry name" value="STATOR ELEMENT OF FLAGELLAR MOTOR COMPLEX"/>
    <property type="match status" value="1"/>
</dbReference>
<organism evidence="7 8">
    <name type="scientific">Croceivirga radicis</name>
    <dbReference type="NCBI Taxonomy" id="1929488"/>
    <lineage>
        <taxon>Bacteria</taxon>
        <taxon>Pseudomonadati</taxon>
        <taxon>Bacteroidota</taxon>
        <taxon>Flavobacteriia</taxon>
        <taxon>Flavobacteriales</taxon>
        <taxon>Flavobacteriaceae</taxon>
        <taxon>Croceivirga</taxon>
    </lineage>
</organism>
<dbReference type="GO" id="GO:0009279">
    <property type="term" value="C:cell outer membrane"/>
    <property type="evidence" value="ECO:0007669"/>
    <property type="project" value="UniProtKB-SubCell"/>
</dbReference>
<sequence length="628" mass="70506">MKYLATLILCICFLSLMGQKKENTAKNYDHYGYMVDTAPYKNLLDKGMPALEIYKTLGNANYLQGKYDVASYWYHKLMEFTAEKNYDPQYLFRLALCLKSIGEYEASDRWMEKFVLLNPTDLRAKNFVANRDYLKQINQASDGTELLNLKNINTAQSDFTPVLYEDKLIYATAKTRDTEKKLKLPYLNLYKTQLTNGLPQGTSEQFSINLNTEANESSAVFTKDGKTMYFTRNNMRKGKFVRDKEGISRLKIYRSRLKGGKWGPAEDLSFNNDAYSTAHPALDSTESYLYFSSDMPGTYGASDLFKVKINKNGSFGSPENLGPNINTEAKESFPFLAVDGVLHFASDGHPGLGGMDIFKYDEKLKKVVNLGAPVNSQADDFSFVTNADATYGYLASNRSGGAGQDDIYALKLANANCEKTITGWVKEEGTNNTISEANILFIGDGGKELLTVTTMADGSFTATLPCQEELTIIAGKNGYRQGTFEVVNFDEQHNEPITITIGNNGATGTDLVKLLQLDPIYFDLNSSYLRYDAYPNLDKVVNYLKEHPEVVLEIGSHTDSREEDAYNLWLSNRRAKRTLEYIIDKGIASNRLTAKGYGETRLVNNCSNNSSCSEDAHQQNRRSEFIIK</sequence>